<proteinExistence type="predicted"/>
<dbReference type="RefSeq" id="WP_221251974.1">
    <property type="nucleotide sequence ID" value="NZ_AP024355.1"/>
</dbReference>
<keyword evidence="3" id="KW-1185">Reference proteome</keyword>
<dbReference type="EMBL" id="AP024355">
    <property type="protein sequence ID" value="BCR04511.1"/>
    <property type="molecule type" value="Genomic_DNA"/>
</dbReference>
<gene>
    <name evidence="2" type="ORF">DESUT3_15800</name>
</gene>
<sequence length="351" mass="38854">MEKQSTTLRLLVSPEVARVVGKSAPREVRMTAARGAVPLSGRDLVTALFFLCHGGDPEIRDQALATLRDMPATLLASVVREPDLHPKLLDLIARVRIRDRVVMETLLVNHSVETHTLSHVAGRCDGVLLSLLAANDQRLLESPELVAAIVGNPHADRALKFRLGWREEPAEPPPGEEPTTDGDPAGESAPDGMDEPGPEGEDDQEAEFTEEEVNLSKYQLALEMGVSEKIKMALTGDKEWRNIFIKDANKLVSSAVLKNPRITDGEVMTIAKNKSSSEELIRLITLNREWVKNYEIKKALVLHPRTPLPKALRFMNILGEKDLKTLAKSRNVSQVIANNARRMLMAKVKKN</sequence>
<dbReference type="Proteomes" id="UP001319827">
    <property type="component" value="Chromosome"/>
</dbReference>
<name>A0ABN6E064_9BACT</name>
<feature type="compositionally biased region" description="Acidic residues" evidence="1">
    <location>
        <begin position="192"/>
        <end position="210"/>
    </location>
</feature>
<organism evidence="2 3">
    <name type="scientific">Desulfuromonas versatilis</name>
    <dbReference type="NCBI Taxonomy" id="2802975"/>
    <lineage>
        <taxon>Bacteria</taxon>
        <taxon>Pseudomonadati</taxon>
        <taxon>Thermodesulfobacteriota</taxon>
        <taxon>Desulfuromonadia</taxon>
        <taxon>Desulfuromonadales</taxon>
        <taxon>Desulfuromonadaceae</taxon>
        <taxon>Desulfuromonas</taxon>
    </lineage>
</organism>
<evidence type="ECO:0008006" key="4">
    <source>
        <dbReference type="Google" id="ProtNLM"/>
    </source>
</evidence>
<feature type="region of interest" description="Disordered" evidence="1">
    <location>
        <begin position="167"/>
        <end position="210"/>
    </location>
</feature>
<accession>A0ABN6E064</accession>
<evidence type="ECO:0000256" key="1">
    <source>
        <dbReference type="SAM" id="MobiDB-lite"/>
    </source>
</evidence>
<evidence type="ECO:0000313" key="3">
    <source>
        <dbReference type="Proteomes" id="UP001319827"/>
    </source>
</evidence>
<reference evidence="2 3" key="1">
    <citation type="journal article" date="2016" name="C (Basel)">
        <title>Selective Growth of and Electricity Production by Marine Exoelectrogenic Bacteria in Self-Aggregated Hydrogel of Microbially Reduced Graphene Oxide.</title>
        <authorList>
            <person name="Yoshida N."/>
            <person name="Goto Y."/>
            <person name="Miyata Y."/>
        </authorList>
    </citation>
    <scope>NUCLEOTIDE SEQUENCE [LARGE SCALE GENOMIC DNA]</scope>
    <source>
        <strain evidence="2 3">NIT-T3</strain>
    </source>
</reference>
<evidence type="ECO:0000313" key="2">
    <source>
        <dbReference type="EMBL" id="BCR04511.1"/>
    </source>
</evidence>
<protein>
    <recommendedName>
        <fullName evidence="4">DUF2336 domain-containing protein</fullName>
    </recommendedName>
</protein>
<reference evidence="2 3" key="2">
    <citation type="journal article" date="2021" name="Int. J. Syst. Evol. Microbiol.">
        <title>Isolation and Polyphasic Characterization of Desulfuromonas versatilis sp. Nov., an Electrogenic Bacteria Capable of Versatile Metabolism Isolated from a Graphene Oxide-Reducing Enrichment Culture.</title>
        <authorList>
            <person name="Xie L."/>
            <person name="Yoshida N."/>
            <person name="Ishii S."/>
            <person name="Meng L."/>
        </authorList>
    </citation>
    <scope>NUCLEOTIDE SEQUENCE [LARGE SCALE GENOMIC DNA]</scope>
    <source>
        <strain evidence="2 3">NIT-T3</strain>
    </source>
</reference>